<evidence type="ECO:0000256" key="1">
    <source>
        <dbReference type="SAM" id="MobiDB-lite"/>
    </source>
</evidence>
<feature type="compositionally biased region" description="Acidic residues" evidence="1">
    <location>
        <begin position="62"/>
        <end position="91"/>
    </location>
</feature>
<evidence type="ECO:0000313" key="3">
    <source>
        <dbReference type="Proteomes" id="UP001158576"/>
    </source>
</evidence>
<organism evidence="2 3">
    <name type="scientific">Oikopleura dioica</name>
    <name type="common">Tunicate</name>
    <dbReference type="NCBI Taxonomy" id="34765"/>
    <lineage>
        <taxon>Eukaryota</taxon>
        <taxon>Metazoa</taxon>
        <taxon>Chordata</taxon>
        <taxon>Tunicata</taxon>
        <taxon>Appendicularia</taxon>
        <taxon>Copelata</taxon>
        <taxon>Oikopleuridae</taxon>
        <taxon>Oikopleura</taxon>
    </lineage>
</organism>
<feature type="compositionally biased region" description="Basic and acidic residues" evidence="1">
    <location>
        <begin position="169"/>
        <end position="180"/>
    </location>
</feature>
<dbReference type="Proteomes" id="UP001158576">
    <property type="component" value="Chromosome 1"/>
</dbReference>
<feature type="compositionally biased region" description="Basic and acidic residues" evidence="1">
    <location>
        <begin position="128"/>
        <end position="156"/>
    </location>
</feature>
<dbReference type="EMBL" id="OU015566">
    <property type="protein sequence ID" value="CAG5105597.1"/>
    <property type="molecule type" value="Genomic_DNA"/>
</dbReference>
<feature type="compositionally biased region" description="Polar residues" evidence="1">
    <location>
        <begin position="23"/>
        <end position="35"/>
    </location>
</feature>
<accession>A0ABN7SQM0</accession>
<proteinExistence type="predicted"/>
<evidence type="ECO:0000313" key="2">
    <source>
        <dbReference type="EMBL" id="CAG5105597.1"/>
    </source>
</evidence>
<protein>
    <submittedName>
        <fullName evidence="2">Oidioi.mRNA.OKI2018_I69.chr1.g2274.t1.cds</fullName>
    </submittedName>
</protein>
<name>A0ABN7SQM0_OIKDI</name>
<gene>
    <name evidence="2" type="ORF">OKIOD_LOCUS11039</name>
</gene>
<feature type="compositionally biased region" description="Low complexity" evidence="1">
    <location>
        <begin position="11"/>
        <end position="22"/>
    </location>
</feature>
<feature type="compositionally biased region" description="Low complexity" evidence="1">
    <location>
        <begin position="102"/>
        <end position="112"/>
    </location>
</feature>
<keyword evidence="3" id="KW-1185">Reference proteome</keyword>
<feature type="compositionally biased region" description="Acidic residues" evidence="1">
    <location>
        <begin position="116"/>
        <end position="127"/>
    </location>
</feature>
<reference evidence="2 3" key="1">
    <citation type="submission" date="2021-04" db="EMBL/GenBank/DDBJ databases">
        <authorList>
            <person name="Bliznina A."/>
        </authorList>
    </citation>
    <scope>NUCLEOTIDE SEQUENCE [LARGE SCALE GENOMIC DNA]</scope>
</reference>
<feature type="region of interest" description="Disordered" evidence="1">
    <location>
        <begin position="1"/>
        <end position="195"/>
    </location>
</feature>
<sequence>MQPLKKRLRSSENPRSSSPNDSTGSNETGYTSSSPPQFPEKSSNEGDQTVFSDEDHGHQDSGEEEFSDTSDEFSEEDDGNDEEYVPEEPDIKEEPLDFWGYEQANEQEAQPGPAEPEGEEEETELDDGERGKLIRQRLKEIRMQHQKAQEERKTDEPADTEDLNYYLKQLREHKMEEERSKKRRLDSSDEEEYFEKIEKRRVPGEGRKKKEAKPKKMRATKNMLPEYEENEVIDLTRLDMDFCNPAVKNEAEEQEVQVKQELPGPRDRVTGQETLLHSKQVTEVNLERILNSTGAKRVRWGALDDIVLGFYAEAKVGSLKRKEDVRSLAETRITFVLTFKLKYDVRKRRSMIFRLGWCYDESGNVFRCNHFLQRFNSWLADQSDKGARAWLTADSTASKKEAVTCPYVLEAGKETHAFLNKVLISNDEGDFKTGLVLASRLVLRITDLEKHSVVQSMDKLQQHISTRFNFAINADDDLRKAFVRDKKVLAYLLLRCKGHSMHCRTDCGIRPELLEFDDQQKIIKEDRQCPNCQSCLITNPSHIKCKFHLKLEMTADELNTWKVIYPVRNTLYHGEQCPANDYFKKLLEPLLRKKPKFPKNPIDALNNET</sequence>